<dbReference type="AlphaFoldDB" id="A0A1J8Q4N9"/>
<evidence type="ECO:0000313" key="2">
    <source>
        <dbReference type="Proteomes" id="UP000183567"/>
    </source>
</evidence>
<sequence length="115" mass="13359">MRHDIRIIFRTIQSLTELTRFPDLDWIIDGRRRTLIFAESINEGFRINAYLLKLGGDDPQLSRRVRMFNALNWESYNDETLALWRDNDDAQIIVATAVLAVGMDSNLTTLLSMEN</sequence>
<evidence type="ECO:0000313" key="1">
    <source>
        <dbReference type="EMBL" id="OJA08256.1"/>
    </source>
</evidence>
<reference evidence="1 2" key="1">
    <citation type="submission" date="2016-03" db="EMBL/GenBank/DDBJ databases">
        <title>Comparative genomics of the ectomycorrhizal sister species Rhizopogon vinicolor and Rhizopogon vesiculosus (Basidiomycota: Boletales) reveals a divergence of the mating type B locus.</title>
        <authorList>
            <person name="Mujic A.B."/>
            <person name="Kuo A."/>
            <person name="Tritt A."/>
            <person name="Lipzen A."/>
            <person name="Chen C."/>
            <person name="Johnson J."/>
            <person name="Sharma A."/>
            <person name="Barry K."/>
            <person name="Grigoriev I.V."/>
            <person name="Spatafora J.W."/>
        </authorList>
    </citation>
    <scope>NUCLEOTIDE SEQUENCE [LARGE SCALE GENOMIC DNA]</scope>
    <source>
        <strain evidence="1 2">AM-OR11-056</strain>
    </source>
</reference>
<evidence type="ECO:0008006" key="3">
    <source>
        <dbReference type="Google" id="ProtNLM"/>
    </source>
</evidence>
<comment type="caution">
    <text evidence="1">The sequence shown here is derived from an EMBL/GenBank/DDBJ whole genome shotgun (WGS) entry which is preliminary data.</text>
</comment>
<accession>A0A1J8Q4N9</accession>
<dbReference type="Gene3D" id="3.40.50.300">
    <property type="entry name" value="P-loop containing nucleotide triphosphate hydrolases"/>
    <property type="match status" value="1"/>
</dbReference>
<name>A0A1J8Q4N9_9AGAM</name>
<gene>
    <name evidence="1" type="ORF">AZE42_02081</name>
</gene>
<dbReference type="Proteomes" id="UP000183567">
    <property type="component" value="Unassembled WGS sequence"/>
</dbReference>
<dbReference type="OrthoDB" id="2691459at2759"/>
<dbReference type="InterPro" id="IPR027417">
    <property type="entry name" value="P-loop_NTPase"/>
</dbReference>
<dbReference type="SUPFAM" id="SSF52540">
    <property type="entry name" value="P-loop containing nucleoside triphosphate hydrolases"/>
    <property type="match status" value="1"/>
</dbReference>
<proteinExistence type="predicted"/>
<protein>
    <recommendedName>
        <fullName evidence="3">Helicase C-terminal domain-containing protein</fullName>
    </recommendedName>
</protein>
<organism evidence="1 2">
    <name type="scientific">Rhizopogon vesiculosus</name>
    <dbReference type="NCBI Taxonomy" id="180088"/>
    <lineage>
        <taxon>Eukaryota</taxon>
        <taxon>Fungi</taxon>
        <taxon>Dikarya</taxon>
        <taxon>Basidiomycota</taxon>
        <taxon>Agaricomycotina</taxon>
        <taxon>Agaricomycetes</taxon>
        <taxon>Agaricomycetidae</taxon>
        <taxon>Boletales</taxon>
        <taxon>Suillineae</taxon>
        <taxon>Rhizopogonaceae</taxon>
        <taxon>Rhizopogon</taxon>
    </lineage>
</organism>
<dbReference type="EMBL" id="LVVM01006351">
    <property type="protein sequence ID" value="OJA08256.1"/>
    <property type="molecule type" value="Genomic_DNA"/>
</dbReference>
<keyword evidence="2" id="KW-1185">Reference proteome</keyword>